<reference evidence="7 8" key="1">
    <citation type="submission" date="2019-11" db="EMBL/GenBank/DDBJ databases">
        <title>Draft Genome Sequences of Six Type Strains of the Genus Massilia.</title>
        <authorList>
            <person name="Miess H."/>
            <person name="Frediansyah A."/>
            <person name="Goeker M."/>
            <person name="Gross H."/>
        </authorList>
    </citation>
    <scope>NUCLEOTIDE SEQUENCE [LARGE SCALE GENOMIC DNA]</scope>
    <source>
        <strain evidence="7 8">DSM 17513</strain>
    </source>
</reference>
<keyword evidence="4" id="KW-0238">DNA-binding</keyword>
<dbReference type="InterPro" id="IPR009057">
    <property type="entry name" value="Homeodomain-like_sf"/>
</dbReference>
<evidence type="ECO:0000256" key="4">
    <source>
        <dbReference type="ARBA" id="ARBA00023125"/>
    </source>
</evidence>
<dbReference type="InterPro" id="IPR002078">
    <property type="entry name" value="Sigma_54_int"/>
</dbReference>
<dbReference type="Gene3D" id="1.10.10.60">
    <property type="entry name" value="Homeodomain-like"/>
    <property type="match status" value="1"/>
</dbReference>
<dbReference type="SUPFAM" id="SSF52172">
    <property type="entry name" value="CheY-like"/>
    <property type="match status" value="1"/>
</dbReference>
<evidence type="ECO:0000256" key="1">
    <source>
        <dbReference type="ARBA" id="ARBA00022741"/>
    </source>
</evidence>
<dbReference type="PANTHER" id="PTHR32071">
    <property type="entry name" value="TRANSCRIPTIONAL REGULATORY PROTEIN"/>
    <property type="match status" value="1"/>
</dbReference>
<dbReference type="GO" id="GO:0006355">
    <property type="term" value="P:regulation of DNA-templated transcription"/>
    <property type="evidence" value="ECO:0007669"/>
    <property type="project" value="InterPro"/>
</dbReference>
<accession>A0A6I3X980</accession>
<dbReference type="PANTHER" id="PTHR32071:SF120">
    <property type="entry name" value="TRANSCRIPTIONAL REGULATOR-RELATED"/>
    <property type="match status" value="1"/>
</dbReference>
<keyword evidence="5" id="KW-0804">Transcription</keyword>
<keyword evidence="2" id="KW-0067">ATP-binding</keyword>
<keyword evidence="3" id="KW-0805">Transcription regulation</keyword>
<dbReference type="GO" id="GO:0005524">
    <property type="term" value="F:ATP binding"/>
    <property type="evidence" value="ECO:0007669"/>
    <property type="project" value="UniProtKB-KW"/>
</dbReference>
<evidence type="ECO:0000259" key="6">
    <source>
        <dbReference type="PROSITE" id="PS50045"/>
    </source>
</evidence>
<dbReference type="InterPro" id="IPR045343">
    <property type="entry name" value="VpsR"/>
</dbReference>
<evidence type="ECO:0000256" key="5">
    <source>
        <dbReference type="ARBA" id="ARBA00023163"/>
    </source>
</evidence>
<evidence type="ECO:0000313" key="7">
    <source>
        <dbReference type="EMBL" id="MUI11160.1"/>
    </source>
</evidence>
<dbReference type="InterPro" id="IPR058031">
    <property type="entry name" value="AAA_lid_NorR"/>
</dbReference>
<dbReference type="InterPro" id="IPR025944">
    <property type="entry name" value="Sigma_54_int_dom_CS"/>
</dbReference>
<dbReference type="PROSITE" id="PS00676">
    <property type="entry name" value="SIGMA54_INTERACT_2"/>
    <property type="match status" value="1"/>
</dbReference>
<sequence>MIIKQLLYVAAANVDAEALLRDAAADFSVRRARDPLHARELLRACPVPVGLVVLTGPAGIDPLDRLLREHCWTRWIAVCAGAALHEPACRKLIADHCIDFHTMPVDAARLRQTLGHAHGMGKLSAAFHQTPPFEPEPAASRLTGNSEAIARLRRQLLKVAAADAPVLIWGESGTGKELAARAVHDGSARDKGPFVPINCGAIPASLVQSELFGHERGAFTGAGKARAGLIESAAGGSVFLDEIGDLPLDMQANLLRFLQEKTIYRLGGTRPLPVDVRVIAASHVRLDEAVARGTFREDLYYRLNVLTLEMPALRERRDDVPVLAETFFRDHARERSAHVRGFSSGALEAMRAHHWPGNVRELHNRVRRAAVMAEGRLIMPHDLGLDAAAMPTLALHGARVQAERRAIEAGLGAGKSITHVARELGVSRMTVYRLMAKHSINPRARKRDS</sequence>
<dbReference type="InterPro" id="IPR006120">
    <property type="entry name" value="Resolvase_HTH_dom"/>
</dbReference>
<dbReference type="FunFam" id="3.40.50.300:FF:000006">
    <property type="entry name" value="DNA-binding transcriptional regulator NtrC"/>
    <property type="match status" value="1"/>
</dbReference>
<keyword evidence="1" id="KW-0547">Nucleotide-binding</keyword>
<evidence type="ECO:0000313" key="8">
    <source>
        <dbReference type="Proteomes" id="UP000431684"/>
    </source>
</evidence>
<dbReference type="InterPro" id="IPR003593">
    <property type="entry name" value="AAA+_ATPase"/>
</dbReference>
<feature type="domain" description="Sigma-54 factor interaction" evidence="6">
    <location>
        <begin position="142"/>
        <end position="371"/>
    </location>
</feature>
<dbReference type="OrthoDB" id="9761705at2"/>
<comment type="caution">
    <text evidence="7">The sequence shown here is derived from an EMBL/GenBank/DDBJ whole genome shotgun (WGS) entry which is preliminary data.</text>
</comment>
<dbReference type="AlphaFoldDB" id="A0A6I3X980"/>
<dbReference type="SUPFAM" id="SSF52540">
    <property type="entry name" value="P-loop containing nucleoside triphosphate hydrolases"/>
    <property type="match status" value="1"/>
</dbReference>
<dbReference type="Pfam" id="PF25601">
    <property type="entry name" value="AAA_lid_14"/>
    <property type="match status" value="1"/>
</dbReference>
<dbReference type="GO" id="GO:0000150">
    <property type="term" value="F:DNA strand exchange activity"/>
    <property type="evidence" value="ECO:0007669"/>
    <property type="project" value="InterPro"/>
</dbReference>
<dbReference type="Pfam" id="PF02796">
    <property type="entry name" value="HTH_7"/>
    <property type="match status" value="1"/>
</dbReference>
<dbReference type="Pfam" id="PF00158">
    <property type="entry name" value="Sigma54_activat"/>
    <property type="match status" value="1"/>
</dbReference>
<dbReference type="PROSITE" id="PS50045">
    <property type="entry name" value="SIGMA54_INTERACT_4"/>
    <property type="match status" value="1"/>
</dbReference>
<evidence type="ECO:0000256" key="2">
    <source>
        <dbReference type="ARBA" id="ARBA00022840"/>
    </source>
</evidence>
<gene>
    <name evidence="7" type="ORF">GJV26_01425</name>
</gene>
<dbReference type="InterPro" id="IPR011006">
    <property type="entry name" value="CheY-like_superfamily"/>
</dbReference>
<dbReference type="SMART" id="SM00382">
    <property type="entry name" value="AAA"/>
    <property type="match status" value="1"/>
</dbReference>
<dbReference type="EMBL" id="WNWM01000002">
    <property type="protein sequence ID" value="MUI11160.1"/>
    <property type="molecule type" value="Genomic_DNA"/>
</dbReference>
<protein>
    <submittedName>
        <fullName evidence="7">Helix-turn-helix domain-containing protein</fullName>
    </submittedName>
</protein>
<dbReference type="Proteomes" id="UP000431684">
    <property type="component" value="Unassembled WGS sequence"/>
</dbReference>
<organism evidence="7 8">
    <name type="scientific">Pseudoduganella dura</name>
    <dbReference type="NCBI Taxonomy" id="321982"/>
    <lineage>
        <taxon>Bacteria</taxon>
        <taxon>Pseudomonadati</taxon>
        <taxon>Pseudomonadota</taxon>
        <taxon>Betaproteobacteria</taxon>
        <taxon>Burkholderiales</taxon>
        <taxon>Oxalobacteraceae</taxon>
        <taxon>Telluria group</taxon>
        <taxon>Pseudoduganella</taxon>
    </lineage>
</organism>
<proteinExistence type="predicted"/>
<keyword evidence="8" id="KW-1185">Reference proteome</keyword>
<evidence type="ECO:0000256" key="3">
    <source>
        <dbReference type="ARBA" id="ARBA00023015"/>
    </source>
</evidence>
<dbReference type="SUPFAM" id="SSF46689">
    <property type="entry name" value="Homeodomain-like"/>
    <property type="match status" value="1"/>
</dbReference>
<dbReference type="Gene3D" id="1.10.8.60">
    <property type="match status" value="1"/>
</dbReference>
<dbReference type="CDD" id="cd00009">
    <property type="entry name" value="AAA"/>
    <property type="match status" value="1"/>
</dbReference>
<dbReference type="InterPro" id="IPR027417">
    <property type="entry name" value="P-loop_NTPase"/>
</dbReference>
<dbReference type="Gene3D" id="3.40.50.300">
    <property type="entry name" value="P-loop containing nucleotide triphosphate hydrolases"/>
    <property type="match status" value="1"/>
</dbReference>
<dbReference type="GO" id="GO:0003677">
    <property type="term" value="F:DNA binding"/>
    <property type="evidence" value="ECO:0007669"/>
    <property type="project" value="UniProtKB-KW"/>
</dbReference>
<name>A0A6I3X980_9BURK</name>
<dbReference type="PROSITE" id="PS00688">
    <property type="entry name" value="SIGMA54_INTERACT_3"/>
    <property type="match status" value="1"/>
</dbReference>
<dbReference type="InterPro" id="IPR025943">
    <property type="entry name" value="Sigma_54_int_dom_ATP-bd_2"/>
</dbReference>
<dbReference type="Pfam" id="PF20161">
    <property type="entry name" value="VpsR"/>
    <property type="match status" value="1"/>
</dbReference>